<evidence type="ECO:0000256" key="2">
    <source>
        <dbReference type="ARBA" id="ARBA00017589"/>
    </source>
</evidence>
<feature type="compositionally biased region" description="Acidic residues" evidence="5">
    <location>
        <begin position="323"/>
        <end position="338"/>
    </location>
</feature>
<dbReference type="RefSeq" id="XP_040680367.1">
    <property type="nucleotide sequence ID" value="XM_040821798.1"/>
</dbReference>
<dbReference type="Gene3D" id="3.90.1030.20">
    <property type="entry name" value="DNA polymerase delta, p66 (Cdc27) subunit, wHTH domain"/>
    <property type="match status" value="1"/>
</dbReference>
<dbReference type="GO" id="GO:0003887">
    <property type="term" value="F:DNA-directed DNA polymerase activity"/>
    <property type="evidence" value="ECO:0007669"/>
    <property type="project" value="TreeGrafter"/>
</dbReference>
<dbReference type="HOGENOM" id="CLU_047736_0_0_1"/>
<feature type="compositionally biased region" description="Basic and acidic residues" evidence="5">
    <location>
        <begin position="291"/>
        <end position="301"/>
    </location>
</feature>
<evidence type="ECO:0000313" key="6">
    <source>
        <dbReference type="EMBL" id="KHN99301.1"/>
    </source>
</evidence>
<protein>
    <recommendedName>
        <fullName evidence="2">DNA polymerase delta subunit 3</fullName>
    </recommendedName>
</protein>
<dbReference type="EMBL" id="AZHE01000005">
    <property type="protein sequence ID" value="KHN99301.1"/>
    <property type="molecule type" value="Genomic_DNA"/>
</dbReference>
<sequence length="436" mass="48329">MLLSEGRPISYRALSTSLDVHVNRAKGMLFDFHQYQNELQSDSIHATYLVSGIVAAADRISDVTDINSSSPQSENLARTVGNRKLTLVGEENLRGLPPPSFHKELILNNRTDALEMYTSVTSIHMYGLSPSTMKDFWVYEEAVNKSDVLVDNRKQVGLHDKCGTIRNPHMRLRDQKSQLGSFSSGYGHSVKQGESGQAIPGTGKGIEPQRQGKQPVTKRKEVFSTSNRSAPKTILQSFAKTSTNTSAKSMQHVEQADEHTTVLSDDGEPDDSDALPSKSGSVLHSKMRSRKDREDDLRRMMEEEDCEEEQGEPIEFTPKAEAEESLDPEASPDAEPETEMLSTEQAYKEPSETISSSGDGRRRGKRRVLKKKRILDDQGYMVTIQEQGWESFSEDEIGPPVKKSTPPAIPPSSSAKTKKTSTKGSQGSIMSFFAKK</sequence>
<name>A0A0B2WTB9_METAS</name>
<feature type="region of interest" description="Disordered" evidence="5">
    <location>
        <begin position="179"/>
        <end position="372"/>
    </location>
</feature>
<proteinExistence type="predicted"/>
<evidence type="ECO:0000256" key="3">
    <source>
        <dbReference type="ARBA" id="ARBA00022705"/>
    </source>
</evidence>
<dbReference type="AlphaFoldDB" id="A0A0B2WTB9"/>
<comment type="subcellular location">
    <subcellularLocation>
        <location evidence="1">Nucleus</location>
    </subcellularLocation>
</comment>
<dbReference type="GO" id="GO:1904161">
    <property type="term" value="P:DNA synthesis involved in UV-damage excision repair"/>
    <property type="evidence" value="ECO:0007669"/>
    <property type="project" value="TreeGrafter"/>
</dbReference>
<dbReference type="Proteomes" id="UP000030816">
    <property type="component" value="Unassembled WGS sequence"/>
</dbReference>
<gene>
    <name evidence="6" type="ORF">MAM_02999</name>
</gene>
<keyword evidence="3" id="KW-0235">DNA replication</keyword>
<evidence type="ECO:0000256" key="4">
    <source>
        <dbReference type="ARBA" id="ARBA00023242"/>
    </source>
</evidence>
<dbReference type="OrthoDB" id="514823at2759"/>
<feature type="compositionally biased region" description="Polar residues" evidence="5">
    <location>
        <begin position="223"/>
        <end position="249"/>
    </location>
</feature>
<dbReference type="PANTHER" id="PTHR17598">
    <property type="entry name" value="DNA POLYMERASE DELTA SUBUNIT 3"/>
    <property type="match status" value="1"/>
</dbReference>
<accession>A0A0B2WTB9</accession>
<dbReference type="InterPro" id="IPR019038">
    <property type="entry name" value="POLD3"/>
</dbReference>
<dbReference type="Pfam" id="PF09507">
    <property type="entry name" value="CDC27"/>
    <property type="match status" value="1"/>
</dbReference>
<feature type="compositionally biased region" description="Acidic residues" evidence="5">
    <location>
        <begin position="302"/>
        <end position="312"/>
    </location>
</feature>
<dbReference type="GO" id="GO:0006271">
    <property type="term" value="P:DNA strand elongation involved in DNA replication"/>
    <property type="evidence" value="ECO:0007669"/>
    <property type="project" value="TreeGrafter"/>
</dbReference>
<keyword evidence="7" id="KW-1185">Reference proteome</keyword>
<dbReference type="PANTHER" id="PTHR17598:SF13">
    <property type="entry name" value="DNA POLYMERASE DELTA SUBUNIT 3"/>
    <property type="match status" value="1"/>
</dbReference>
<dbReference type="GeneID" id="63737454"/>
<evidence type="ECO:0000256" key="1">
    <source>
        <dbReference type="ARBA" id="ARBA00004123"/>
    </source>
</evidence>
<comment type="caution">
    <text evidence="6">The sequence shown here is derived from an EMBL/GenBank/DDBJ whole genome shotgun (WGS) entry which is preliminary data.</text>
</comment>
<keyword evidence="4" id="KW-0539">Nucleus</keyword>
<dbReference type="InterPro" id="IPR041913">
    <property type="entry name" value="POLD3_sf"/>
</dbReference>
<dbReference type="GO" id="GO:0043625">
    <property type="term" value="C:delta DNA polymerase complex"/>
    <property type="evidence" value="ECO:0007669"/>
    <property type="project" value="InterPro"/>
</dbReference>
<organism evidence="6 7">
    <name type="scientific">Metarhizium album (strain ARSEF 1941)</name>
    <dbReference type="NCBI Taxonomy" id="1081103"/>
    <lineage>
        <taxon>Eukaryota</taxon>
        <taxon>Fungi</taxon>
        <taxon>Dikarya</taxon>
        <taxon>Ascomycota</taxon>
        <taxon>Pezizomycotina</taxon>
        <taxon>Sordariomycetes</taxon>
        <taxon>Hypocreomycetidae</taxon>
        <taxon>Hypocreales</taxon>
        <taxon>Clavicipitaceae</taxon>
        <taxon>Metarhizium</taxon>
    </lineage>
</organism>
<evidence type="ECO:0000313" key="7">
    <source>
        <dbReference type="Proteomes" id="UP000030816"/>
    </source>
</evidence>
<dbReference type="STRING" id="1081103.A0A0B2WTB9"/>
<evidence type="ECO:0000256" key="5">
    <source>
        <dbReference type="SAM" id="MobiDB-lite"/>
    </source>
</evidence>
<dbReference type="GO" id="GO:0006297">
    <property type="term" value="P:nucleotide-excision repair, DNA gap filling"/>
    <property type="evidence" value="ECO:0007669"/>
    <property type="project" value="TreeGrafter"/>
</dbReference>
<feature type="compositionally biased region" description="Low complexity" evidence="5">
    <location>
        <begin position="402"/>
        <end position="415"/>
    </location>
</feature>
<feature type="compositionally biased region" description="Basic residues" evidence="5">
    <location>
        <begin position="362"/>
        <end position="372"/>
    </location>
</feature>
<reference evidence="6 7" key="1">
    <citation type="journal article" date="2014" name="Proc. Natl. Acad. Sci. U.S.A.">
        <title>Trajectory and genomic determinants of fungal-pathogen speciation and host adaptation.</title>
        <authorList>
            <person name="Hu X."/>
            <person name="Xiao G."/>
            <person name="Zheng P."/>
            <person name="Shang Y."/>
            <person name="Su Y."/>
            <person name="Zhang X."/>
            <person name="Liu X."/>
            <person name="Zhan S."/>
            <person name="St Leger R.J."/>
            <person name="Wang C."/>
        </authorList>
    </citation>
    <scope>NUCLEOTIDE SEQUENCE [LARGE SCALE GENOMIC DNA]</scope>
    <source>
        <strain evidence="6 7">ARSEF 1941</strain>
    </source>
</reference>
<feature type="region of interest" description="Disordered" evidence="5">
    <location>
        <begin position="387"/>
        <end position="436"/>
    </location>
</feature>